<dbReference type="InterPro" id="IPR020287">
    <property type="entry name" value="Tail_sheath_C"/>
</dbReference>
<evidence type="ECO:0000313" key="4">
    <source>
        <dbReference type="Proteomes" id="UP001165366"/>
    </source>
</evidence>
<name>A0ABS9KGI5_9BACT</name>
<dbReference type="EMBL" id="JAKLWS010000023">
    <property type="protein sequence ID" value="MCG2589947.1"/>
    <property type="molecule type" value="Genomic_DNA"/>
</dbReference>
<organism evidence="3 4">
    <name type="scientific">Rhodohalobacter sulfatireducens</name>
    <dbReference type="NCBI Taxonomy" id="2911366"/>
    <lineage>
        <taxon>Bacteria</taxon>
        <taxon>Pseudomonadati</taxon>
        <taxon>Balneolota</taxon>
        <taxon>Balneolia</taxon>
        <taxon>Balneolales</taxon>
        <taxon>Balneolaceae</taxon>
        <taxon>Rhodohalobacter</taxon>
    </lineage>
</organism>
<protein>
    <submittedName>
        <fullName evidence="3">Phage tail sheath subtilisin-like domain-containing protein</fullName>
    </submittedName>
</protein>
<proteinExistence type="inferred from homology"/>
<dbReference type="RefSeq" id="WP_237855305.1">
    <property type="nucleotide sequence ID" value="NZ_JAKLWS010000023.1"/>
</dbReference>
<comment type="caution">
    <text evidence="3">The sequence shown here is derived from an EMBL/GenBank/DDBJ whole genome shotgun (WGS) entry which is preliminary data.</text>
</comment>
<gene>
    <name evidence="3" type="ORF">L6773_15325</name>
</gene>
<reference evidence="3" key="2">
    <citation type="submission" date="2024-05" db="EMBL/GenBank/DDBJ databases">
        <title>Rhodohalobacter halophilus gen. nov., sp. nov., a moderately halophilic member of the family Balneolaceae.</title>
        <authorList>
            <person name="Xia J."/>
        </authorList>
    </citation>
    <scope>NUCLEOTIDE SEQUENCE</scope>
    <source>
        <strain evidence="3">WB101</strain>
    </source>
</reference>
<feature type="domain" description="Tail sheath protein C-terminal" evidence="2">
    <location>
        <begin position="478"/>
        <end position="582"/>
    </location>
</feature>
<accession>A0ABS9KGI5</accession>
<keyword evidence="4" id="KW-1185">Reference proteome</keyword>
<dbReference type="Pfam" id="PF17482">
    <property type="entry name" value="Phage_sheath_1C"/>
    <property type="match status" value="1"/>
</dbReference>
<reference evidence="3" key="1">
    <citation type="submission" date="2022-01" db="EMBL/GenBank/DDBJ databases">
        <authorList>
            <person name="Wang Y."/>
        </authorList>
    </citation>
    <scope>NUCLEOTIDE SEQUENCE</scope>
    <source>
        <strain evidence="3">WB101</strain>
    </source>
</reference>
<dbReference type="InterPro" id="IPR052042">
    <property type="entry name" value="Tail_sheath_structural"/>
</dbReference>
<evidence type="ECO:0000256" key="1">
    <source>
        <dbReference type="ARBA" id="ARBA00008005"/>
    </source>
</evidence>
<dbReference type="PANTHER" id="PTHR35861:SF1">
    <property type="entry name" value="PHAGE TAIL SHEATH PROTEIN"/>
    <property type="match status" value="1"/>
</dbReference>
<dbReference type="Proteomes" id="UP001165366">
    <property type="component" value="Unassembled WGS sequence"/>
</dbReference>
<dbReference type="PANTHER" id="PTHR35861">
    <property type="match status" value="1"/>
</dbReference>
<sequence>MSYKTPGVYIEEVSLLPPSVAQVETAIPAFIGYTEKGPTDPTKISSMLEYDNLFGGPRTQSFEVTLDDNAPFLPQSVAASGGESPYLMHPIMQMFFANGGGPCYIVSVGDYDDSTTTPSLDEVSDYTELEDGLKKIRKIDEVTLIVIPEAIRLGANEQYDLYKQVLMQCGDLKDRFGIFDLRSEDTDGSDFRTGIGTSFLSYGAAYYPHLKTSIRHATADSGITFSHTATDAFNGLSLENVKILADLLSLQDQFDSAKQAVNDAVSTATASGAVKDDKLRQIPIALRNTSKAIDLVSNALEMVEDESFSSTEFDSANGTYDSHKDTTFNTSNSNSELDTVLNELDSAVGDLETAMNNILTEINTNQTGIAASHNSNIETYFTSEFTSAMNNLLNQQRLTLPPSSTIAGIYAKVDEDRGVWKSPANVSVNNVSGPAVKITMDENDDFNVHSSGKSINVIRTFTGKGTLVWGARTLDGNSNEWRYVSVRRFFNMVEESVKKASEPFVFEPNDANTWVKVKAMIENFLTLQWRAGALMGAKPDEAFFVKVGLGETMTQDDVLNGRMIVEIGMAAVRPAEFIILRFSHKMLES</sequence>
<comment type="similarity">
    <text evidence="1">Belongs to the myoviridae tail sheath protein family.</text>
</comment>
<evidence type="ECO:0000313" key="3">
    <source>
        <dbReference type="EMBL" id="MCG2589947.1"/>
    </source>
</evidence>
<evidence type="ECO:0000259" key="2">
    <source>
        <dbReference type="Pfam" id="PF17482"/>
    </source>
</evidence>
<dbReference type="Gene3D" id="3.40.50.11780">
    <property type="match status" value="1"/>
</dbReference>